<accession>A0A9D2SMI3</accession>
<evidence type="ECO:0000259" key="4">
    <source>
        <dbReference type="PROSITE" id="PS51000"/>
    </source>
</evidence>
<dbReference type="PROSITE" id="PS00894">
    <property type="entry name" value="HTH_DEOR_1"/>
    <property type="match status" value="1"/>
</dbReference>
<dbReference type="GO" id="GO:0003700">
    <property type="term" value="F:DNA-binding transcription factor activity"/>
    <property type="evidence" value="ECO:0007669"/>
    <property type="project" value="InterPro"/>
</dbReference>
<dbReference type="SMART" id="SM00420">
    <property type="entry name" value="HTH_DEOR"/>
    <property type="match status" value="1"/>
</dbReference>
<dbReference type="Proteomes" id="UP000823849">
    <property type="component" value="Unassembled WGS sequence"/>
</dbReference>
<dbReference type="InterPro" id="IPR050313">
    <property type="entry name" value="Carb_Metab_HTH_regulators"/>
</dbReference>
<feature type="domain" description="HTH deoR-type" evidence="4">
    <location>
        <begin position="3"/>
        <end position="58"/>
    </location>
</feature>
<dbReference type="Gene3D" id="1.10.10.10">
    <property type="entry name" value="Winged helix-like DNA-binding domain superfamily/Winged helix DNA-binding domain"/>
    <property type="match status" value="1"/>
</dbReference>
<keyword evidence="1" id="KW-0805">Transcription regulation</keyword>
<dbReference type="SUPFAM" id="SSF46785">
    <property type="entry name" value="Winged helix' DNA-binding domain"/>
    <property type="match status" value="1"/>
</dbReference>
<keyword evidence="3" id="KW-0804">Transcription</keyword>
<dbReference type="Gene3D" id="3.40.50.1360">
    <property type="match status" value="1"/>
</dbReference>
<dbReference type="SUPFAM" id="SSF100950">
    <property type="entry name" value="NagB/RpiA/CoA transferase-like"/>
    <property type="match status" value="1"/>
</dbReference>
<dbReference type="InterPro" id="IPR037171">
    <property type="entry name" value="NagB/RpiA_transferase-like"/>
</dbReference>
<organism evidence="5 6">
    <name type="scientific">Candidatus Fusicatenibacter intestinigallinarum</name>
    <dbReference type="NCBI Taxonomy" id="2838598"/>
    <lineage>
        <taxon>Bacteria</taxon>
        <taxon>Bacillati</taxon>
        <taxon>Bacillota</taxon>
        <taxon>Clostridia</taxon>
        <taxon>Lachnospirales</taxon>
        <taxon>Lachnospiraceae</taxon>
        <taxon>Fusicatenibacter</taxon>
    </lineage>
</organism>
<proteinExistence type="predicted"/>
<evidence type="ECO:0000313" key="5">
    <source>
        <dbReference type="EMBL" id="HJC15610.1"/>
    </source>
</evidence>
<dbReference type="PROSITE" id="PS51000">
    <property type="entry name" value="HTH_DEOR_2"/>
    <property type="match status" value="1"/>
</dbReference>
<dbReference type="InterPro" id="IPR014036">
    <property type="entry name" value="DeoR-like_C"/>
</dbReference>
<evidence type="ECO:0000256" key="2">
    <source>
        <dbReference type="ARBA" id="ARBA00023125"/>
    </source>
</evidence>
<evidence type="ECO:0000256" key="3">
    <source>
        <dbReference type="ARBA" id="ARBA00023163"/>
    </source>
</evidence>
<dbReference type="InterPro" id="IPR036388">
    <property type="entry name" value="WH-like_DNA-bd_sf"/>
</dbReference>
<dbReference type="InterPro" id="IPR001034">
    <property type="entry name" value="DeoR_HTH"/>
</dbReference>
<dbReference type="EMBL" id="DWWU01000031">
    <property type="protein sequence ID" value="HJC15610.1"/>
    <property type="molecule type" value="Genomic_DNA"/>
</dbReference>
<evidence type="ECO:0000313" key="6">
    <source>
        <dbReference type="Proteomes" id="UP000823849"/>
    </source>
</evidence>
<dbReference type="PANTHER" id="PTHR30363:SF46">
    <property type="entry name" value="LYSR FAMILY TRANSCRIPTIONAL REGULATOR"/>
    <property type="match status" value="1"/>
</dbReference>
<dbReference type="Pfam" id="PF00455">
    <property type="entry name" value="DeoRC"/>
    <property type="match status" value="1"/>
</dbReference>
<dbReference type="PANTHER" id="PTHR30363">
    <property type="entry name" value="HTH-TYPE TRANSCRIPTIONAL REGULATOR SRLR-RELATED"/>
    <property type="match status" value="1"/>
</dbReference>
<evidence type="ECO:0000256" key="1">
    <source>
        <dbReference type="ARBA" id="ARBA00023015"/>
    </source>
</evidence>
<protein>
    <submittedName>
        <fullName evidence="5">DeoR/GlpR family DNA-binding transcription regulator</fullName>
    </submittedName>
</protein>
<name>A0A9D2SMI3_9FIRM</name>
<reference evidence="5" key="1">
    <citation type="journal article" date="2021" name="PeerJ">
        <title>Extensive microbial diversity within the chicken gut microbiome revealed by metagenomics and culture.</title>
        <authorList>
            <person name="Gilroy R."/>
            <person name="Ravi A."/>
            <person name="Getino M."/>
            <person name="Pursley I."/>
            <person name="Horton D.L."/>
            <person name="Alikhan N.F."/>
            <person name="Baker D."/>
            <person name="Gharbi K."/>
            <person name="Hall N."/>
            <person name="Watson M."/>
            <person name="Adriaenssens E.M."/>
            <person name="Foster-Nyarko E."/>
            <person name="Jarju S."/>
            <person name="Secka A."/>
            <person name="Antonio M."/>
            <person name="Oren A."/>
            <person name="Chaudhuri R.R."/>
            <person name="La Ragione R."/>
            <person name="Hildebrand F."/>
            <person name="Pallen M.J."/>
        </authorList>
    </citation>
    <scope>NUCLEOTIDE SEQUENCE</scope>
    <source>
        <strain evidence="5">CHK185-5351</strain>
    </source>
</reference>
<reference evidence="5" key="2">
    <citation type="submission" date="2021-04" db="EMBL/GenBank/DDBJ databases">
        <authorList>
            <person name="Gilroy R."/>
        </authorList>
    </citation>
    <scope>NUCLEOTIDE SEQUENCE</scope>
    <source>
        <strain evidence="5">CHK185-5351</strain>
    </source>
</reference>
<dbReference type="PRINTS" id="PR00037">
    <property type="entry name" value="HTHLACR"/>
</dbReference>
<sequence length="253" mass="28716">MLQNERLENILCYLRINKFATVDELSQQMDVSTMTIRRDLNSLCEKGYIERCHGGAQMTQKLAPETDYSVKKERNQEEKRRIAKRALAFIGENDTVYLDSGTTTFELAKLLCTFPKPVSVVTNDLNIALLLADSPVDVTVTGGNVQKKTQSIMGRASEEFLKQFRFSRAFLGGTSVDYDFNLFSPSYEKAFLKKMILELSAQSYLLVDSSKFFSQSMCLVTGFDRFTGVVTDRKFNEEEQKKLKELGAKVIIV</sequence>
<dbReference type="GO" id="GO:0003677">
    <property type="term" value="F:DNA binding"/>
    <property type="evidence" value="ECO:0007669"/>
    <property type="project" value="UniProtKB-KW"/>
</dbReference>
<dbReference type="Pfam" id="PF08220">
    <property type="entry name" value="HTH_DeoR"/>
    <property type="match status" value="1"/>
</dbReference>
<keyword evidence="2 5" id="KW-0238">DNA-binding</keyword>
<dbReference type="AlphaFoldDB" id="A0A9D2SMI3"/>
<dbReference type="SMART" id="SM01134">
    <property type="entry name" value="DeoRC"/>
    <property type="match status" value="1"/>
</dbReference>
<gene>
    <name evidence="5" type="ORF">H9705_07275</name>
</gene>
<comment type="caution">
    <text evidence="5">The sequence shown here is derived from an EMBL/GenBank/DDBJ whole genome shotgun (WGS) entry which is preliminary data.</text>
</comment>
<dbReference type="InterPro" id="IPR018356">
    <property type="entry name" value="Tscrpt_reg_HTH_DeoR_CS"/>
</dbReference>
<dbReference type="InterPro" id="IPR036390">
    <property type="entry name" value="WH_DNA-bd_sf"/>
</dbReference>